<dbReference type="GO" id="GO:0005829">
    <property type="term" value="C:cytosol"/>
    <property type="evidence" value="ECO:0007669"/>
    <property type="project" value="TreeGrafter"/>
</dbReference>
<dbReference type="InterPro" id="IPR029903">
    <property type="entry name" value="RmlD-like-bd"/>
</dbReference>
<keyword evidence="2" id="KW-0560">Oxidoreductase</keyword>
<proteinExistence type="inferred from homology"/>
<evidence type="ECO:0000256" key="1">
    <source>
        <dbReference type="ARBA" id="ARBA00010944"/>
    </source>
</evidence>
<evidence type="ECO:0000313" key="4">
    <source>
        <dbReference type="EMBL" id="OGL53711.1"/>
    </source>
</evidence>
<dbReference type="InterPro" id="IPR005913">
    <property type="entry name" value="dTDP_dehydrorham_reduct"/>
</dbReference>
<comment type="similarity">
    <text evidence="1 2">Belongs to the dTDP-4-dehydrorhamnose reductase family.</text>
</comment>
<dbReference type="STRING" id="1817883.A3G31_03115"/>
<evidence type="ECO:0000256" key="2">
    <source>
        <dbReference type="RuleBase" id="RU364082"/>
    </source>
</evidence>
<dbReference type="PANTHER" id="PTHR10491">
    <property type="entry name" value="DTDP-4-DEHYDRORHAMNOSE REDUCTASE"/>
    <property type="match status" value="1"/>
</dbReference>
<name>A0A1F7SIW3_9BACT</name>
<feature type="domain" description="RmlD-like substrate binding" evidence="3">
    <location>
        <begin position="1"/>
        <end position="277"/>
    </location>
</feature>
<dbReference type="EMBL" id="MGDI01000022">
    <property type="protein sequence ID" value="OGL53711.1"/>
    <property type="molecule type" value="Genomic_DNA"/>
</dbReference>
<accession>A0A1F7SIW3</accession>
<dbReference type="PANTHER" id="PTHR10491:SF4">
    <property type="entry name" value="METHIONINE ADENOSYLTRANSFERASE 2 SUBUNIT BETA"/>
    <property type="match status" value="1"/>
</dbReference>
<gene>
    <name evidence="4" type="ORF">A3G31_03115</name>
</gene>
<comment type="caution">
    <text evidence="4">The sequence shown here is derived from an EMBL/GenBank/DDBJ whole genome shotgun (WGS) entry which is preliminary data.</text>
</comment>
<dbReference type="AlphaFoldDB" id="A0A1F7SIW3"/>
<evidence type="ECO:0000313" key="5">
    <source>
        <dbReference type="Proteomes" id="UP000178082"/>
    </source>
</evidence>
<dbReference type="SUPFAM" id="SSF51735">
    <property type="entry name" value="NAD(P)-binding Rossmann-fold domains"/>
    <property type="match status" value="1"/>
</dbReference>
<dbReference type="Gene3D" id="3.40.50.720">
    <property type="entry name" value="NAD(P)-binding Rossmann-like Domain"/>
    <property type="match status" value="1"/>
</dbReference>
<sequence length="278" mass="31434">MKVLLLGAKGMLGSEIAMCLKSSFNVIPYGKEELDITNEFLTRNKIKEISPEIVINTAAYTDVEGCERNSEHAFKVNAHGVKNIAESCREFGSKIVHISTDYIFDGTKKPPYDEDDQPNPLNVYGKSKLEGENFIKKTCENFLIIRSEWLYGMRGRNFVSFVIDTAAKENKLKIVNDQVGSPTYTKDLSEAIRALLKKDCKGIYNAANSGKCSWYEFARKIKEFKKIRTEILPIASDESNRVAKRPANSVLNCNKLKTNTGFVFRNWTEALKEFLESA</sequence>
<dbReference type="Gene3D" id="3.90.25.10">
    <property type="entry name" value="UDP-galactose 4-epimerase, domain 1"/>
    <property type="match status" value="1"/>
</dbReference>
<dbReference type="Pfam" id="PF04321">
    <property type="entry name" value="RmlD_sub_bind"/>
    <property type="match status" value="1"/>
</dbReference>
<comment type="function">
    <text evidence="2">Catalyzes the reduction of dTDP-6-deoxy-L-lyxo-4-hexulose to yield dTDP-L-rhamnose.</text>
</comment>
<comment type="pathway">
    <text evidence="2">Carbohydrate biosynthesis; dTDP-L-rhamnose biosynthesis.</text>
</comment>
<dbReference type="NCBIfam" id="TIGR01214">
    <property type="entry name" value="rmlD"/>
    <property type="match status" value="1"/>
</dbReference>
<dbReference type="GO" id="GO:0008831">
    <property type="term" value="F:dTDP-4-dehydrorhamnose reductase activity"/>
    <property type="evidence" value="ECO:0007669"/>
    <property type="project" value="UniProtKB-EC"/>
</dbReference>
<dbReference type="GO" id="GO:0019305">
    <property type="term" value="P:dTDP-rhamnose biosynthetic process"/>
    <property type="evidence" value="ECO:0007669"/>
    <property type="project" value="UniProtKB-UniPathway"/>
</dbReference>
<reference evidence="4 5" key="1">
    <citation type="journal article" date="2016" name="Nat. Commun.">
        <title>Thousands of microbial genomes shed light on interconnected biogeochemical processes in an aquifer system.</title>
        <authorList>
            <person name="Anantharaman K."/>
            <person name="Brown C.T."/>
            <person name="Hug L.A."/>
            <person name="Sharon I."/>
            <person name="Castelle C.J."/>
            <person name="Probst A.J."/>
            <person name="Thomas B.C."/>
            <person name="Singh A."/>
            <person name="Wilkins M.J."/>
            <person name="Karaoz U."/>
            <person name="Brodie E.L."/>
            <person name="Williams K.H."/>
            <person name="Hubbard S.S."/>
            <person name="Banfield J.F."/>
        </authorList>
    </citation>
    <scope>NUCLEOTIDE SEQUENCE [LARGE SCALE GENOMIC DNA]</scope>
</reference>
<protein>
    <recommendedName>
        <fullName evidence="2">dTDP-4-dehydrorhamnose reductase</fullName>
        <ecNumber evidence="2">1.1.1.133</ecNumber>
    </recommendedName>
</protein>
<dbReference type="UniPathway" id="UPA00124"/>
<dbReference type="EC" id="1.1.1.133" evidence="2"/>
<dbReference type="CDD" id="cd05254">
    <property type="entry name" value="dTDP_HR_like_SDR_e"/>
    <property type="match status" value="1"/>
</dbReference>
<dbReference type="Proteomes" id="UP000178082">
    <property type="component" value="Unassembled WGS sequence"/>
</dbReference>
<keyword evidence="2" id="KW-0521">NADP</keyword>
<dbReference type="InterPro" id="IPR036291">
    <property type="entry name" value="NAD(P)-bd_dom_sf"/>
</dbReference>
<organism evidence="4 5">
    <name type="scientific">Candidatus Schekmanbacteria bacterium RIFCSPLOWO2_12_FULL_38_15</name>
    <dbReference type="NCBI Taxonomy" id="1817883"/>
    <lineage>
        <taxon>Bacteria</taxon>
        <taxon>Candidatus Schekmaniibacteriota</taxon>
    </lineage>
</organism>
<evidence type="ECO:0000259" key="3">
    <source>
        <dbReference type="Pfam" id="PF04321"/>
    </source>
</evidence>